<evidence type="ECO:0000256" key="2">
    <source>
        <dbReference type="PIRSR" id="PIRSR006809-2"/>
    </source>
</evidence>
<evidence type="ECO:0000259" key="5">
    <source>
        <dbReference type="Pfam" id="PF13167"/>
    </source>
</evidence>
<comment type="cofactor">
    <cofactor evidence="2">
        <name>Mg(2+)</name>
        <dbReference type="ChEBI" id="CHEBI:18420"/>
    </cofactor>
</comment>
<feature type="binding site" evidence="2">
    <location>
        <position position="287"/>
    </location>
    <ligand>
        <name>Mg(2+)</name>
        <dbReference type="ChEBI" id="CHEBI:18420"/>
    </ligand>
</feature>
<proteinExistence type="predicted"/>
<dbReference type="PANTHER" id="PTHR10229">
    <property type="entry name" value="GTP-BINDING PROTEIN HFLX"/>
    <property type="match status" value="1"/>
</dbReference>
<feature type="binding site" evidence="1">
    <location>
        <begin position="413"/>
        <end position="415"/>
    </location>
    <ligand>
        <name>GTP</name>
        <dbReference type="ChEBI" id="CHEBI:37565"/>
    </ligand>
</feature>
<dbReference type="STRING" id="35743.SAMN04487937_2343"/>
<dbReference type="Gene3D" id="3.40.50.300">
    <property type="entry name" value="P-loop containing nucleotide triphosphate hydrolases"/>
    <property type="match status" value="1"/>
</dbReference>
<dbReference type="GO" id="GO:0005737">
    <property type="term" value="C:cytoplasm"/>
    <property type="evidence" value="ECO:0007669"/>
    <property type="project" value="TreeGrafter"/>
</dbReference>
<dbReference type="EMBL" id="FOYN01000003">
    <property type="protein sequence ID" value="SFR48529.1"/>
    <property type="molecule type" value="Genomic_DNA"/>
</dbReference>
<feature type="compositionally biased region" description="Low complexity" evidence="3">
    <location>
        <begin position="37"/>
        <end position="49"/>
    </location>
</feature>
<dbReference type="InterPro" id="IPR027417">
    <property type="entry name" value="P-loop_NTPase"/>
</dbReference>
<feature type="domain" description="GTPase HflX N-terminal" evidence="5">
    <location>
        <begin position="58"/>
        <end position="144"/>
    </location>
</feature>
<feature type="binding site" evidence="1">
    <location>
        <begin position="230"/>
        <end position="237"/>
    </location>
    <ligand>
        <name>GTP</name>
        <dbReference type="ChEBI" id="CHEBI:37565"/>
    </ligand>
</feature>
<dbReference type="InterPro" id="IPR016496">
    <property type="entry name" value="GTPase_HflX"/>
</dbReference>
<dbReference type="GO" id="GO:0043022">
    <property type="term" value="F:ribosome binding"/>
    <property type="evidence" value="ECO:0007669"/>
    <property type="project" value="TreeGrafter"/>
</dbReference>
<organism evidence="6 7">
    <name type="scientific">Halorubrum sodomense</name>
    <dbReference type="NCBI Taxonomy" id="35743"/>
    <lineage>
        <taxon>Archaea</taxon>
        <taxon>Methanobacteriati</taxon>
        <taxon>Methanobacteriota</taxon>
        <taxon>Stenosarchaea group</taxon>
        <taxon>Halobacteria</taxon>
        <taxon>Halobacteriales</taxon>
        <taxon>Haloferacaceae</taxon>
        <taxon>Halorubrum</taxon>
    </lineage>
</organism>
<dbReference type="InterPro" id="IPR042108">
    <property type="entry name" value="GTPase_HflX_N_sf"/>
</dbReference>
<evidence type="ECO:0000313" key="6">
    <source>
        <dbReference type="EMBL" id="SFR48529.1"/>
    </source>
</evidence>
<feature type="compositionally biased region" description="Basic and acidic residues" evidence="3">
    <location>
        <begin position="484"/>
        <end position="509"/>
    </location>
</feature>
<keyword evidence="1" id="KW-0547">Nucleotide-binding</keyword>
<feature type="compositionally biased region" description="Basic and acidic residues" evidence="3">
    <location>
        <begin position="17"/>
        <end position="29"/>
    </location>
</feature>
<feature type="region of interest" description="Disordered" evidence="3">
    <location>
        <begin position="1"/>
        <end position="54"/>
    </location>
</feature>
<feature type="compositionally biased region" description="Gly residues" evidence="3">
    <location>
        <begin position="512"/>
        <end position="521"/>
    </location>
</feature>
<evidence type="ECO:0000259" key="4">
    <source>
        <dbReference type="Pfam" id="PF01926"/>
    </source>
</evidence>
<dbReference type="AlphaFoldDB" id="A0A1I6H258"/>
<dbReference type="InterPro" id="IPR025121">
    <property type="entry name" value="GTPase_HflX_N"/>
</dbReference>
<protein>
    <submittedName>
        <fullName evidence="6">GTP-binding protein HflX</fullName>
    </submittedName>
</protein>
<reference evidence="7" key="1">
    <citation type="submission" date="2016-10" db="EMBL/GenBank/DDBJ databases">
        <authorList>
            <person name="Varghese N."/>
            <person name="Submissions S."/>
        </authorList>
    </citation>
    <scope>NUCLEOTIDE SEQUENCE [LARGE SCALE GENOMIC DNA]</scope>
    <source>
        <strain evidence="7">RD 26</strain>
    </source>
</reference>
<dbReference type="OrthoDB" id="10150at2157"/>
<keyword evidence="7" id="KW-1185">Reference proteome</keyword>
<dbReference type="Pfam" id="PF01926">
    <property type="entry name" value="MMR_HSR1"/>
    <property type="match status" value="1"/>
</dbReference>
<accession>A0A1I6H258</accession>
<evidence type="ECO:0000256" key="1">
    <source>
        <dbReference type="PIRSR" id="PIRSR006809-1"/>
    </source>
</evidence>
<evidence type="ECO:0000256" key="3">
    <source>
        <dbReference type="SAM" id="MobiDB-lite"/>
    </source>
</evidence>
<keyword evidence="2" id="KW-0460">Magnesium</keyword>
<feature type="region of interest" description="Disordered" evidence="3">
    <location>
        <begin position="484"/>
        <end position="521"/>
    </location>
</feature>
<gene>
    <name evidence="6" type="ORF">SAMN04487937_2343</name>
</gene>
<dbReference type="PANTHER" id="PTHR10229:SF8">
    <property type="entry name" value="GTPASE HFLX"/>
    <property type="match status" value="1"/>
</dbReference>
<feature type="binding site" evidence="2">
    <location>
        <position position="237"/>
    </location>
    <ligand>
        <name>Mg(2+)</name>
        <dbReference type="ChEBI" id="CHEBI:18420"/>
    </ligand>
</feature>
<sequence>MSRDDATTNETAESIETDAHADDDAHTDDSGSSVLESAAPDASPAVVAARADDDLPDTAEIRDLAAAAGYAVVGEVTQRRREDPTYDLGRGKAEDLMRLAAETDAEAVVYDGSLSPGQTFSLGDLLPTGTAVIDRPRLVLELFADAADSRAANRQLELARLRYELPRLREAIARDSGEDVRLRPEGDSRVLDVEKRIESAERALDEIADDRAGRRAERRDAGFDLVALAGYTNAGKSALARRLADESDDPEFGDEAAPRDADLTDASEGGPADGDGALAVADRPFETLATTTRRATVGGRRALVTDTVGFLDGLPHEAVRSFRTTIDAIRAADCALLVADASDDPADLRRKLRASLSAIEATEGPVIPVLSKADEVGPDGLAAAVAAYEGAVADLDPRGAPVVNALRSPIPVSVRDGTGLGDLADAVADALPTATASVEAPNGGAAQAALSWAYDRGVVADVGYGSETIAVELAGRPAVVAEAERRLAGGERDRGEGGRVDGERDRGEGDDGGPSGGQDHA</sequence>
<dbReference type="RefSeq" id="WP_092922265.1">
    <property type="nucleotide sequence ID" value="NZ_FOYN01000003.1"/>
</dbReference>
<dbReference type="GO" id="GO:0046872">
    <property type="term" value="F:metal ion binding"/>
    <property type="evidence" value="ECO:0007669"/>
    <property type="project" value="UniProtKB-KW"/>
</dbReference>
<feature type="binding site" evidence="1">
    <location>
        <begin position="306"/>
        <end position="309"/>
    </location>
    <ligand>
        <name>GTP</name>
        <dbReference type="ChEBI" id="CHEBI:37565"/>
    </ligand>
</feature>
<dbReference type="GO" id="GO:0005525">
    <property type="term" value="F:GTP binding"/>
    <property type="evidence" value="ECO:0007669"/>
    <property type="project" value="UniProtKB-KW"/>
</dbReference>
<dbReference type="Gene3D" id="3.40.50.11060">
    <property type="entry name" value="GTPase HflX, N-terminal domain"/>
    <property type="match status" value="1"/>
</dbReference>
<dbReference type="PIRSF" id="PIRSF006809">
    <property type="entry name" value="GTP-binding_hflX_prd"/>
    <property type="match status" value="1"/>
</dbReference>
<dbReference type="SUPFAM" id="SSF52540">
    <property type="entry name" value="P-loop containing nucleoside triphosphate hydrolases"/>
    <property type="match status" value="1"/>
</dbReference>
<name>A0A1I6H258_HALSD</name>
<dbReference type="Proteomes" id="UP000198932">
    <property type="component" value="Unassembled WGS sequence"/>
</dbReference>
<evidence type="ECO:0000313" key="7">
    <source>
        <dbReference type="Proteomes" id="UP000198932"/>
    </source>
</evidence>
<keyword evidence="2" id="KW-0479">Metal-binding</keyword>
<dbReference type="InterPro" id="IPR006073">
    <property type="entry name" value="GTP-bd"/>
</dbReference>
<feature type="domain" description="G" evidence="4">
    <location>
        <begin position="279"/>
        <end position="371"/>
    </location>
</feature>
<keyword evidence="1" id="KW-0342">GTP-binding</keyword>
<feature type="region of interest" description="Disordered" evidence="3">
    <location>
        <begin position="241"/>
        <end position="277"/>
    </location>
</feature>
<dbReference type="Pfam" id="PF13167">
    <property type="entry name" value="GTP-bdg_N"/>
    <property type="match status" value="1"/>
</dbReference>